<dbReference type="RefSeq" id="WP_191748636.1">
    <property type="nucleotide sequence ID" value="NZ_JACSQC010000007.1"/>
</dbReference>
<feature type="transmembrane region" description="Helical" evidence="1">
    <location>
        <begin position="46"/>
        <end position="68"/>
    </location>
</feature>
<evidence type="ECO:0000256" key="1">
    <source>
        <dbReference type="SAM" id="Phobius"/>
    </source>
</evidence>
<name>A0ABR8YLJ0_9MICC</name>
<dbReference type="Proteomes" id="UP000652763">
    <property type="component" value="Unassembled WGS sequence"/>
</dbReference>
<accession>A0ABR8YLJ0</accession>
<dbReference type="InterPro" id="IPR021257">
    <property type="entry name" value="DUF2809"/>
</dbReference>
<proteinExistence type="predicted"/>
<keyword evidence="1" id="KW-0472">Membrane</keyword>
<reference evidence="2 3" key="1">
    <citation type="submission" date="2020-08" db="EMBL/GenBank/DDBJ databases">
        <title>A Genomic Blueprint of the Chicken Gut Microbiome.</title>
        <authorList>
            <person name="Gilroy R."/>
            <person name="Ravi A."/>
            <person name="Getino M."/>
            <person name="Pursley I."/>
            <person name="Horton D.L."/>
            <person name="Alikhan N.-F."/>
            <person name="Baker D."/>
            <person name="Gharbi K."/>
            <person name="Hall N."/>
            <person name="Watson M."/>
            <person name="Adriaenssens E.M."/>
            <person name="Foster-Nyarko E."/>
            <person name="Jarju S."/>
            <person name="Secka A."/>
            <person name="Antonio M."/>
            <person name="Oren A."/>
            <person name="Chaudhuri R."/>
            <person name="La Ragione R.M."/>
            <person name="Hildebrand F."/>
            <person name="Pallen M.J."/>
        </authorList>
    </citation>
    <scope>NUCLEOTIDE SEQUENCE [LARGE SCALE GENOMIC DNA]</scope>
    <source>
        <strain evidence="2 3">Sa2BUA2</strain>
    </source>
</reference>
<keyword evidence="1" id="KW-0812">Transmembrane</keyword>
<feature type="transmembrane region" description="Helical" evidence="1">
    <location>
        <begin position="20"/>
        <end position="40"/>
    </location>
</feature>
<keyword evidence="1" id="KW-1133">Transmembrane helix</keyword>
<dbReference type="Pfam" id="PF10990">
    <property type="entry name" value="DUF2809"/>
    <property type="match status" value="1"/>
</dbReference>
<organism evidence="2 3">
    <name type="scientific">Arthrobacter pullicola</name>
    <dbReference type="NCBI Taxonomy" id="2762224"/>
    <lineage>
        <taxon>Bacteria</taxon>
        <taxon>Bacillati</taxon>
        <taxon>Actinomycetota</taxon>
        <taxon>Actinomycetes</taxon>
        <taxon>Micrococcales</taxon>
        <taxon>Micrococcaceae</taxon>
        <taxon>Arthrobacter</taxon>
    </lineage>
</organism>
<feature type="transmembrane region" description="Helical" evidence="1">
    <location>
        <begin position="75"/>
        <end position="95"/>
    </location>
</feature>
<dbReference type="EMBL" id="JACSQC010000007">
    <property type="protein sequence ID" value="MBD8045079.1"/>
    <property type="molecule type" value="Genomic_DNA"/>
</dbReference>
<evidence type="ECO:0000313" key="3">
    <source>
        <dbReference type="Proteomes" id="UP000652763"/>
    </source>
</evidence>
<dbReference type="PROSITE" id="PS51257">
    <property type="entry name" value="PROKAR_LIPOPROTEIN"/>
    <property type="match status" value="1"/>
</dbReference>
<sequence length="149" mass="15633">MPDTSARPARHAWPASRRALALGTAAAAVVACGLAVRGLPGMAGDAAGGILYAVLVYLLFALASLVLWPLRVRPVHLAGAAVVLCTLVELFQLTGWPARLGEAWPPLHLVLGSTFNAWDLPAYAVGAAAVCLSDRHLSRLARRKVSVHT</sequence>
<keyword evidence="3" id="KW-1185">Reference proteome</keyword>
<comment type="caution">
    <text evidence="2">The sequence shown here is derived from an EMBL/GenBank/DDBJ whole genome shotgun (WGS) entry which is preliminary data.</text>
</comment>
<evidence type="ECO:0000313" key="2">
    <source>
        <dbReference type="EMBL" id="MBD8045079.1"/>
    </source>
</evidence>
<protein>
    <submittedName>
        <fullName evidence="2">DUF2809 domain-containing protein</fullName>
    </submittedName>
</protein>
<gene>
    <name evidence="2" type="ORF">H9638_14800</name>
</gene>
<feature type="transmembrane region" description="Helical" evidence="1">
    <location>
        <begin position="115"/>
        <end position="133"/>
    </location>
</feature>